<sequence>MPQALDLVYQVCIGFDFEDTQPGDKPFSFIVMDGWFPSLMPCIDEGRTPKDYVLMHGSYTILGSYNEPQSAWSLLNSLKTEEKIMSRLLEATQREMIRFWPKFENRFEYKGWHGTVLAKPRTHCEFRSSLVFAKDKIVHVVPGKISNVFNAYDEVVQLLSAERDPSNVVEDEDEFQSARGGALDVSKHELGTLEGSRTTDSLQTYYDFVQT</sequence>
<evidence type="ECO:0000313" key="1">
    <source>
        <dbReference type="EMBL" id="KAK4504635.1"/>
    </source>
</evidence>
<evidence type="ECO:0000313" key="2">
    <source>
        <dbReference type="Proteomes" id="UP001305779"/>
    </source>
</evidence>
<accession>A0ABR0ET35</accession>
<reference evidence="1 2" key="1">
    <citation type="journal article" date="2023" name="G3 (Bethesda)">
        <title>A chromosome-level genome assembly of Zasmidium syzygii isolated from banana leaves.</title>
        <authorList>
            <person name="van Westerhoven A.C."/>
            <person name="Mehrabi R."/>
            <person name="Talebi R."/>
            <person name="Steentjes M.B.F."/>
            <person name="Corcolon B."/>
            <person name="Chong P.A."/>
            <person name="Kema G.H.J."/>
            <person name="Seidl M.F."/>
        </authorList>
    </citation>
    <scope>NUCLEOTIDE SEQUENCE [LARGE SCALE GENOMIC DNA]</scope>
    <source>
        <strain evidence="1 2">P124</strain>
    </source>
</reference>
<comment type="caution">
    <text evidence="1">The sequence shown here is derived from an EMBL/GenBank/DDBJ whole genome shotgun (WGS) entry which is preliminary data.</text>
</comment>
<dbReference type="Proteomes" id="UP001305779">
    <property type="component" value="Unassembled WGS sequence"/>
</dbReference>
<dbReference type="EMBL" id="JAXOVC010000002">
    <property type="protein sequence ID" value="KAK4504635.1"/>
    <property type="molecule type" value="Genomic_DNA"/>
</dbReference>
<proteinExistence type="predicted"/>
<protein>
    <submittedName>
        <fullName evidence="1">Uncharacterized protein</fullName>
    </submittedName>
</protein>
<gene>
    <name evidence="1" type="ORF">PRZ48_002596</name>
</gene>
<keyword evidence="2" id="KW-1185">Reference proteome</keyword>
<organism evidence="1 2">
    <name type="scientific">Zasmidium cellare</name>
    <name type="common">Wine cellar mold</name>
    <name type="synonym">Racodium cellare</name>
    <dbReference type="NCBI Taxonomy" id="395010"/>
    <lineage>
        <taxon>Eukaryota</taxon>
        <taxon>Fungi</taxon>
        <taxon>Dikarya</taxon>
        <taxon>Ascomycota</taxon>
        <taxon>Pezizomycotina</taxon>
        <taxon>Dothideomycetes</taxon>
        <taxon>Dothideomycetidae</taxon>
        <taxon>Mycosphaerellales</taxon>
        <taxon>Mycosphaerellaceae</taxon>
        <taxon>Zasmidium</taxon>
    </lineage>
</organism>
<name>A0ABR0ET35_ZASCE</name>